<evidence type="ECO:0000313" key="1">
    <source>
        <dbReference type="EMBL" id="KAF8871338.1"/>
    </source>
</evidence>
<name>A0A9P5N7E8_GYMJU</name>
<dbReference type="Proteomes" id="UP000724874">
    <property type="component" value="Unassembled WGS sequence"/>
</dbReference>
<gene>
    <name evidence="1" type="ORF">CPB84DRAFT_1754073</name>
</gene>
<protein>
    <submittedName>
        <fullName evidence="1">Uncharacterized protein</fullName>
    </submittedName>
</protein>
<dbReference type="AlphaFoldDB" id="A0A9P5N7E8"/>
<evidence type="ECO:0000313" key="2">
    <source>
        <dbReference type="Proteomes" id="UP000724874"/>
    </source>
</evidence>
<organism evidence="1 2">
    <name type="scientific">Gymnopilus junonius</name>
    <name type="common">Spectacular rustgill mushroom</name>
    <name type="synonym">Gymnopilus spectabilis subsp. junonius</name>
    <dbReference type="NCBI Taxonomy" id="109634"/>
    <lineage>
        <taxon>Eukaryota</taxon>
        <taxon>Fungi</taxon>
        <taxon>Dikarya</taxon>
        <taxon>Basidiomycota</taxon>
        <taxon>Agaricomycotina</taxon>
        <taxon>Agaricomycetes</taxon>
        <taxon>Agaricomycetidae</taxon>
        <taxon>Agaricales</taxon>
        <taxon>Agaricineae</taxon>
        <taxon>Hymenogastraceae</taxon>
        <taxon>Gymnopilus</taxon>
    </lineage>
</organism>
<accession>A0A9P5N7E8</accession>
<comment type="caution">
    <text evidence="1">The sequence shown here is derived from an EMBL/GenBank/DDBJ whole genome shotgun (WGS) entry which is preliminary data.</text>
</comment>
<sequence length="110" mass="11960">MFNFLDFNMQSQPNTDIPMDEFDTLFEPPGAMQQSSKCIPVTTHPLELFQGAIPFVMDPRPSGPSSTGISQAITGVFPLGEPMETAMAVNESMATNPNQSMLDQEAFIAS</sequence>
<proteinExistence type="predicted"/>
<keyword evidence="2" id="KW-1185">Reference proteome</keyword>
<reference evidence="1" key="1">
    <citation type="submission" date="2020-11" db="EMBL/GenBank/DDBJ databases">
        <authorList>
            <consortium name="DOE Joint Genome Institute"/>
            <person name="Ahrendt S."/>
            <person name="Riley R."/>
            <person name="Andreopoulos W."/>
            <person name="LaButti K."/>
            <person name="Pangilinan J."/>
            <person name="Ruiz-duenas F.J."/>
            <person name="Barrasa J.M."/>
            <person name="Sanchez-Garcia M."/>
            <person name="Camarero S."/>
            <person name="Miyauchi S."/>
            <person name="Serrano A."/>
            <person name="Linde D."/>
            <person name="Babiker R."/>
            <person name="Drula E."/>
            <person name="Ayuso-Fernandez I."/>
            <person name="Pacheco R."/>
            <person name="Padilla G."/>
            <person name="Ferreira P."/>
            <person name="Barriuso J."/>
            <person name="Kellner H."/>
            <person name="Castanera R."/>
            <person name="Alfaro M."/>
            <person name="Ramirez L."/>
            <person name="Pisabarro A.G."/>
            <person name="Kuo A."/>
            <person name="Tritt A."/>
            <person name="Lipzen A."/>
            <person name="He G."/>
            <person name="Yan M."/>
            <person name="Ng V."/>
            <person name="Cullen D."/>
            <person name="Martin F."/>
            <person name="Rosso M.-N."/>
            <person name="Henrissat B."/>
            <person name="Hibbett D."/>
            <person name="Martinez A.T."/>
            <person name="Grigoriev I.V."/>
        </authorList>
    </citation>
    <scope>NUCLEOTIDE SEQUENCE</scope>
    <source>
        <strain evidence="1">AH 44721</strain>
    </source>
</reference>
<dbReference type="EMBL" id="JADNYJ010000312">
    <property type="protein sequence ID" value="KAF8871338.1"/>
    <property type="molecule type" value="Genomic_DNA"/>
</dbReference>